<keyword evidence="1" id="KW-1133">Transmembrane helix</keyword>
<keyword evidence="1" id="KW-0812">Transmembrane</keyword>
<evidence type="ECO:0000313" key="3">
    <source>
        <dbReference type="Proteomes" id="UP000745663"/>
    </source>
</evidence>
<evidence type="ECO:0000256" key="1">
    <source>
        <dbReference type="SAM" id="Phobius"/>
    </source>
</evidence>
<keyword evidence="3" id="KW-1185">Reference proteome</keyword>
<dbReference type="Proteomes" id="UP000745663">
    <property type="component" value="Unassembled WGS sequence"/>
</dbReference>
<feature type="transmembrane region" description="Helical" evidence="1">
    <location>
        <begin position="80"/>
        <end position="99"/>
    </location>
</feature>
<evidence type="ECO:0000313" key="2">
    <source>
        <dbReference type="EMBL" id="MBM5458963.1"/>
    </source>
</evidence>
<sequence length="505" mass="54988">MSSSSASNAKTAVFPMLVMLSIVIGGYAAYLVDKGEELNYQAAALAPVWYMFKPRFLTQFISDGGYVGTLVAVGLNIAHALLYVALAYTAVTIGFARFFKPRNGQAEDVAVEVVDPAVSGIYPCEIPGSSMMIMIPDSRDPSTGATIEGVKDKDPFEQFFVRCDRKPVATARPPITPVEKLQVAVLELLAAHPSVPASVGHHHADATLADHSKAISRAIAEYMHHKGWEEPLARVAGLAHDVDKLLAYQEKEPGQWVKRKDATHHNTFSAYLIRQQPEFKALPEEDQFTLTMALRYYHHPGSLPTNAGERVERLISAIRHADGKTIQSEKAAGIANAQAASNTIALVALAIEKFLTAADINGYRGGQAAGWTKDAYEYVIIPMSGVIESIGEFLPNELLRQLQLGVDSRNFKHPSVPVIRDALNSLGLLMSKVKDLESPTGMFDVKVGVKVWRACVLLDKDRISELLPTTVPKWGTTMYGMVKIQKPTLDKSHAEDEEPAASASG</sequence>
<organism evidence="2 3">
    <name type="scientific">Pseudomonas arcuscaelestis</name>
    <dbReference type="NCBI Taxonomy" id="2710591"/>
    <lineage>
        <taxon>Bacteria</taxon>
        <taxon>Pseudomonadati</taxon>
        <taxon>Pseudomonadota</taxon>
        <taxon>Gammaproteobacteria</taxon>
        <taxon>Pseudomonadales</taxon>
        <taxon>Pseudomonadaceae</taxon>
        <taxon>Pseudomonas</taxon>
    </lineage>
</organism>
<gene>
    <name evidence="2" type="ORF">H8F21_15455</name>
</gene>
<comment type="caution">
    <text evidence="2">The sequence shown here is derived from an EMBL/GenBank/DDBJ whole genome shotgun (WGS) entry which is preliminary data.</text>
</comment>
<feature type="transmembrane region" description="Helical" evidence="1">
    <location>
        <begin position="12"/>
        <end position="32"/>
    </location>
</feature>
<proteinExistence type="predicted"/>
<name>A0ABS2C0W2_9PSED</name>
<keyword evidence="1" id="KW-0472">Membrane</keyword>
<dbReference type="EMBL" id="JACOPV010000009">
    <property type="protein sequence ID" value="MBM5458963.1"/>
    <property type="molecule type" value="Genomic_DNA"/>
</dbReference>
<protein>
    <submittedName>
        <fullName evidence="2">HD domain-containing protein</fullName>
    </submittedName>
</protein>
<reference evidence="2 3" key="1">
    <citation type="submission" date="2020-08" db="EMBL/GenBank/DDBJ databases">
        <title>Description of novel Pseudomonas species.</title>
        <authorList>
            <person name="Duman M."/>
            <person name="Mulet M."/>
            <person name="Altun S."/>
            <person name="Saticioglu I.B."/>
            <person name="Lalucat J."/>
            <person name="Garcia-Valdes E."/>
        </authorList>
    </citation>
    <scope>NUCLEOTIDE SEQUENCE [LARGE SCALE GENOMIC DNA]</scope>
    <source>
        <strain evidence="2 3">P66</strain>
    </source>
</reference>
<accession>A0ABS2C0W2</accession>